<proteinExistence type="predicted"/>
<organism evidence="1">
    <name type="scientific">viral metagenome</name>
    <dbReference type="NCBI Taxonomy" id="1070528"/>
    <lineage>
        <taxon>unclassified sequences</taxon>
        <taxon>metagenomes</taxon>
        <taxon>organismal metagenomes</taxon>
    </lineage>
</organism>
<sequence>MSPKIPKKFNCIKCNYTTSNKKDYNKHISTLKHKNTTNTTEEIPIANMGYNCHCGKLYKHHSSLWNHKLKCPRKSPNVGYRDKSAEVTNNETIVALIQQNQEFKELLLEQNKHITNITTNNYTTTHNNQKFNLNFFLNTTCKDAMNMSDFIETIHVDFKDIENIGKNGYVTGMTDMILTRIKEMDVTKRPLHCTDLKRETMYIKDNDEWSKDTPDNSKLHRLMDCVAKQNYAIIPLWRENHPECQEWDHPQYEFCVSMMRNILGDVGSDQTRLDNKVIKNLSRHILVEKNTE</sequence>
<dbReference type="EMBL" id="MN740228">
    <property type="protein sequence ID" value="QHT94664.1"/>
    <property type="molecule type" value="Genomic_DNA"/>
</dbReference>
<accession>A0A6C0IN95</accession>
<evidence type="ECO:0008006" key="2">
    <source>
        <dbReference type="Google" id="ProtNLM"/>
    </source>
</evidence>
<protein>
    <recommendedName>
        <fullName evidence="2">C2H2-type domain-containing protein</fullName>
    </recommendedName>
</protein>
<evidence type="ECO:0000313" key="1">
    <source>
        <dbReference type="EMBL" id="QHT94664.1"/>
    </source>
</evidence>
<name>A0A6C0IN95_9ZZZZ</name>
<dbReference type="AlphaFoldDB" id="A0A6C0IN95"/>
<reference evidence="1" key="1">
    <citation type="journal article" date="2020" name="Nature">
        <title>Giant virus diversity and host interactions through global metagenomics.</title>
        <authorList>
            <person name="Schulz F."/>
            <person name="Roux S."/>
            <person name="Paez-Espino D."/>
            <person name="Jungbluth S."/>
            <person name="Walsh D.A."/>
            <person name="Denef V.J."/>
            <person name="McMahon K.D."/>
            <person name="Konstantinidis K.T."/>
            <person name="Eloe-Fadrosh E.A."/>
            <person name="Kyrpides N.C."/>
            <person name="Woyke T."/>
        </authorList>
    </citation>
    <scope>NUCLEOTIDE SEQUENCE</scope>
    <source>
        <strain evidence="1">GVMAG-M-3300024261-26</strain>
    </source>
</reference>